<keyword evidence="2" id="KW-1185">Reference proteome</keyword>
<protein>
    <recommendedName>
        <fullName evidence="3">Translocation protein TolB</fullName>
    </recommendedName>
</protein>
<accession>A0ABQ4FRD5</accession>
<name>A0ABQ4FRD5_9ACTN</name>
<dbReference type="PANTHER" id="PTHR35399:SF4">
    <property type="entry name" value="MEMBRANE PROTEIN"/>
    <property type="match status" value="1"/>
</dbReference>
<dbReference type="InterPro" id="IPR008557">
    <property type="entry name" value="PhoX"/>
</dbReference>
<reference evidence="1 2" key="1">
    <citation type="submission" date="2021-01" db="EMBL/GenBank/DDBJ databases">
        <title>Whole genome shotgun sequence of Microbispora corallina NBRC 16416.</title>
        <authorList>
            <person name="Komaki H."/>
            <person name="Tamura T."/>
        </authorList>
    </citation>
    <scope>NUCLEOTIDE SEQUENCE [LARGE SCALE GENOMIC DNA]</scope>
    <source>
        <strain evidence="1 2">NBRC 16416</strain>
    </source>
</reference>
<evidence type="ECO:0008006" key="3">
    <source>
        <dbReference type="Google" id="ProtNLM"/>
    </source>
</evidence>
<gene>
    <name evidence="1" type="ORF">Mco01_02930</name>
</gene>
<comment type="caution">
    <text evidence="1">The sequence shown here is derived from an EMBL/GenBank/DDBJ whole genome shotgun (WGS) entry which is preliminary data.</text>
</comment>
<dbReference type="Proteomes" id="UP000603904">
    <property type="component" value="Unassembled WGS sequence"/>
</dbReference>
<dbReference type="SUPFAM" id="SSF63825">
    <property type="entry name" value="YWTD domain"/>
    <property type="match status" value="1"/>
</dbReference>
<dbReference type="Pfam" id="PF05787">
    <property type="entry name" value="PhoX"/>
    <property type="match status" value="1"/>
</dbReference>
<dbReference type="SUPFAM" id="SSF63829">
    <property type="entry name" value="Calcium-dependent phosphotriesterase"/>
    <property type="match status" value="1"/>
</dbReference>
<proteinExistence type="predicted"/>
<dbReference type="PANTHER" id="PTHR35399">
    <property type="entry name" value="SLR8030 PROTEIN"/>
    <property type="match status" value="1"/>
</dbReference>
<organism evidence="1 2">
    <name type="scientific">Microbispora corallina</name>
    <dbReference type="NCBI Taxonomy" id="83302"/>
    <lineage>
        <taxon>Bacteria</taxon>
        <taxon>Bacillati</taxon>
        <taxon>Actinomycetota</taxon>
        <taxon>Actinomycetes</taxon>
        <taxon>Streptosporangiales</taxon>
        <taxon>Streptosporangiaceae</taxon>
        <taxon>Microbispora</taxon>
    </lineage>
</organism>
<evidence type="ECO:0000313" key="2">
    <source>
        <dbReference type="Proteomes" id="UP000603904"/>
    </source>
</evidence>
<evidence type="ECO:0000313" key="1">
    <source>
        <dbReference type="EMBL" id="GIH37293.1"/>
    </source>
</evidence>
<dbReference type="EMBL" id="BOOC01000001">
    <property type="protein sequence ID" value="GIH37293.1"/>
    <property type="molecule type" value="Genomic_DNA"/>
</dbReference>
<sequence>MRGTFVRSGALSTLSGSLWRSLFAAPDGGPPPEGPGPYGDVGLPDENGVALPEGFASRVVARSGERVGGVAWHAAPDGGACFADGDGWIYASNAGIPLLGGVTALRFAPDSGVRSGYRILSGTDLNRAGVATPWNTWLSCEQTPQGQVFECDPYGERAPMPRLVMGLFRHHGIACDPVGRVVYLTEGEPDGCFYRFRPDDWGDLTTGVLEVMVGAPGREDVTWARVPTPAAFEEPTREQVKGARRFDVGEGCHYSGGVCHLVTRGDGRVWAYDPASERIRVVREGGLAATDGPAGHGGSPAEGHPYGTGESGEAPYLFLAEDAGPPMISVIGPTGGVWPFLRLVGQDDVLISGPAFAPGGDRLYFSTRRLPSERFSFQRGTGPAEAGVTYEVAGPFGERLRGRSGSLARA</sequence>